<dbReference type="Gene3D" id="3.40.50.150">
    <property type="entry name" value="Vaccinia Virus protein VP39"/>
    <property type="match status" value="1"/>
</dbReference>
<dbReference type="InterPro" id="IPR029063">
    <property type="entry name" value="SAM-dependent_MTases_sf"/>
</dbReference>
<dbReference type="EMBL" id="JAUQSX010000004">
    <property type="protein sequence ID" value="MDO7846469.1"/>
    <property type="molecule type" value="Genomic_DNA"/>
</dbReference>
<dbReference type="RefSeq" id="WP_305011157.1">
    <property type="nucleotide sequence ID" value="NZ_JAUQSX010000004.1"/>
</dbReference>
<reference evidence="2" key="1">
    <citation type="submission" date="2023-07" db="EMBL/GenBank/DDBJ databases">
        <authorList>
            <person name="Kim M.K."/>
        </authorList>
    </citation>
    <scope>NUCLEOTIDE SEQUENCE</scope>
    <source>
        <strain evidence="2">M29</strain>
    </source>
</reference>
<evidence type="ECO:0008006" key="4">
    <source>
        <dbReference type="Google" id="ProtNLM"/>
    </source>
</evidence>
<feature type="region of interest" description="Disordered" evidence="1">
    <location>
        <begin position="210"/>
        <end position="240"/>
    </location>
</feature>
<comment type="caution">
    <text evidence="2">The sequence shown here is derived from an EMBL/GenBank/DDBJ whole genome shotgun (WGS) entry which is preliminary data.</text>
</comment>
<protein>
    <recommendedName>
        <fullName evidence="4">ParB/Sulfiredoxin domain-containing protein</fullName>
    </recommendedName>
</protein>
<dbReference type="SUPFAM" id="SSF53335">
    <property type="entry name" value="S-adenosyl-L-methionine-dependent methyltransferases"/>
    <property type="match status" value="2"/>
</dbReference>
<organism evidence="2 3">
    <name type="scientific">Hymenobacter mellowenesis</name>
    <dbReference type="NCBI Taxonomy" id="3063995"/>
    <lineage>
        <taxon>Bacteria</taxon>
        <taxon>Pseudomonadati</taxon>
        <taxon>Bacteroidota</taxon>
        <taxon>Cytophagia</taxon>
        <taxon>Cytophagales</taxon>
        <taxon>Hymenobacteraceae</taxon>
        <taxon>Hymenobacter</taxon>
    </lineage>
</organism>
<accession>A0ABT9AAS6</accession>
<proteinExistence type="predicted"/>
<evidence type="ECO:0000256" key="1">
    <source>
        <dbReference type="SAM" id="MobiDB-lite"/>
    </source>
</evidence>
<evidence type="ECO:0000313" key="3">
    <source>
        <dbReference type="Proteomes" id="UP001167796"/>
    </source>
</evidence>
<sequence length="508" mass="56683">MSYEALNISALRLNDANPRILKEKRFTQLVQSLIDFPEMMRLRPTVVDEDGVVLGGNMRTRAKQHLLSLPEGEKEHRIERAVAARNIPEGDSAAAQDYTNELRLLLFGEEVPVVRALGLTPELKQQFIIKDNTSFGEWDFDMLANGDWPNAAILEGWGMDIPPGWGDDDAAPSDSPAGSLAERFIVPPFSVLDTRQGYWQERKNVWKERIGDNGESRNGTLRRSASGDDPSYYRQKSKAEKQLGRELTKEEFEADHYKRTTKLAQGVSLLDPVLAELVVRWFGLEGGAAFDCFAGDSVFGFVAAASGMSFTGIELRQEQADLNQSRTDSEELPARYICDDGRNVGEHLALESQDLLFSCPPYFDLEVYSDKANDASNQGTYAEFLAILRDALTSSVGCLKENRFAVITVGDVREKKSSGYYGFPADITAIMRAAGLHYYNELILVEMAGNAAIRAGQQMKHRKPVKTHQQVLVFYKGDPRAIKTHFPEIEYDAEDLESFAVDTPGESE</sequence>
<evidence type="ECO:0000313" key="2">
    <source>
        <dbReference type="EMBL" id="MDO7846469.1"/>
    </source>
</evidence>
<keyword evidence="3" id="KW-1185">Reference proteome</keyword>
<gene>
    <name evidence="2" type="ORF">Q5H92_08880</name>
</gene>
<dbReference type="Proteomes" id="UP001167796">
    <property type="component" value="Unassembled WGS sequence"/>
</dbReference>
<name>A0ABT9AAS6_9BACT</name>